<evidence type="ECO:0000313" key="1">
    <source>
        <dbReference type="EMBL" id="KAJ2976147.1"/>
    </source>
</evidence>
<proteinExistence type="predicted"/>
<name>A0ACC1NA18_9HYPO</name>
<accession>A0ACC1NA18</accession>
<reference evidence="1" key="1">
    <citation type="submission" date="2022-08" db="EMBL/GenBank/DDBJ databases">
        <title>Genome Sequence of Lecanicillium fungicola.</title>
        <authorList>
            <person name="Buettner E."/>
        </authorList>
    </citation>
    <scope>NUCLEOTIDE SEQUENCE</scope>
    <source>
        <strain evidence="1">Babe33</strain>
    </source>
</reference>
<comment type="caution">
    <text evidence="1">The sequence shown here is derived from an EMBL/GenBank/DDBJ whole genome shotgun (WGS) entry which is preliminary data.</text>
</comment>
<evidence type="ECO:0000313" key="2">
    <source>
        <dbReference type="Proteomes" id="UP001143910"/>
    </source>
</evidence>
<dbReference type="EMBL" id="JANJQO010000616">
    <property type="protein sequence ID" value="KAJ2976147.1"/>
    <property type="molecule type" value="Genomic_DNA"/>
</dbReference>
<gene>
    <name evidence="1" type="ORF">NQ176_g5114</name>
</gene>
<organism evidence="1 2">
    <name type="scientific">Zarea fungicola</name>
    <dbReference type="NCBI Taxonomy" id="93591"/>
    <lineage>
        <taxon>Eukaryota</taxon>
        <taxon>Fungi</taxon>
        <taxon>Dikarya</taxon>
        <taxon>Ascomycota</taxon>
        <taxon>Pezizomycotina</taxon>
        <taxon>Sordariomycetes</taxon>
        <taxon>Hypocreomycetidae</taxon>
        <taxon>Hypocreales</taxon>
        <taxon>Cordycipitaceae</taxon>
        <taxon>Zarea</taxon>
    </lineage>
</organism>
<sequence length="189" mass="21347">MPRESRSFLRHLGAGLFFVIIFVLTRLLHFGNLSENCLETPENVAHPNMNQYLVSPAAFFYVIKYPPDVAFWALTLGVNFFLLAGFREISVAFATKWLAILLDFGTTALFFYIVHLPVLFLVGTGVAALFGHETGHTLPGGPMLTDRGIDNIFGYFATLVLCLLIMWPLCRLYGRFKATKPSDSLWRFF</sequence>
<keyword evidence="2" id="KW-1185">Reference proteome</keyword>
<protein>
    <submittedName>
        <fullName evidence="1">Uncharacterized protein</fullName>
    </submittedName>
</protein>
<dbReference type="Proteomes" id="UP001143910">
    <property type="component" value="Unassembled WGS sequence"/>
</dbReference>